<comment type="caution">
    <text evidence="2">The sequence shown here is derived from an EMBL/GenBank/DDBJ whole genome shotgun (WGS) entry which is preliminary data.</text>
</comment>
<evidence type="ECO:0000313" key="2">
    <source>
        <dbReference type="EMBL" id="GFZ01486.1"/>
    </source>
</evidence>
<gene>
    <name evidence="2" type="ORF">Acr_15g0000950</name>
</gene>
<dbReference type="PANTHER" id="PTHR34380">
    <property type="entry name" value="BNAA03G12380D PROTEIN"/>
    <property type="match status" value="1"/>
</dbReference>
<dbReference type="AlphaFoldDB" id="A0A7J0FRZ5"/>
<evidence type="ECO:0000256" key="1">
    <source>
        <dbReference type="SAM" id="MobiDB-lite"/>
    </source>
</evidence>
<proteinExistence type="predicted"/>
<organism evidence="2 3">
    <name type="scientific">Actinidia rufa</name>
    <dbReference type="NCBI Taxonomy" id="165716"/>
    <lineage>
        <taxon>Eukaryota</taxon>
        <taxon>Viridiplantae</taxon>
        <taxon>Streptophyta</taxon>
        <taxon>Embryophyta</taxon>
        <taxon>Tracheophyta</taxon>
        <taxon>Spermatophyta</taxon>
        <taxon>Magnoliopsida</taxon>
        <taxon>eudicotyledons</taxon>
        <taxon>Gunneridae</taxon>
        <taxon>Pentapetalae</taxon>
        <taxon>asterids</taxon>
        <taxon>Ericales</taxon>
        <taxon>Actinidiaceae</taxon>
        <taxon>Actinidia</taxon>
    </lineage>
</organism>
<dbReference type="EMBL" id="BJWL01000015">
    <property type="protein sequence ID" value="GFZ01486.1"/>
    <property type="molecule type" value="Genomic_DNA"/>
</dbReference>
<accession>A0A7J0FRZ5</accession>
<feature type="compositionally biased region" description="Acidic residues" evidence="1">
    <location>
        <begin position="37"/>
        <end position="46"/>
    </location>
</feature>
<feature type="region of interest" description="Disordered" evidence="1">
    <location>
        <begin position="26"/>
        <end position="47"/>
    </location>
</feature>
<keyword evidence="3" id="KW-1185">Reference proteome</keyword>
<dbReference type="Proteomes" id="UP000585474">
    <property type="component" value="Unassembled WGS sequence"/>
</dbReference>
<protein>
    <submittedName>
        <fullName evidence="2">Uncharacterized protein</fullName>
    </submittedName>
</protein>
<dbReference type="OrthoDB" id="1899721at2759"/>
<name>A0A7J0FRZ5_9ERIC</name>
<evidence type="ECO:0000313" key="3">
    <source>
        <dbReference type="Proteomes" id="UP000585474"/>
    </source>
</evidence>
<sequence length="203" mass="23043">MKEDNSPHVNPIQSCEIGERDFVNDDEIPLQQHSDSEDSSSSDSDSEYEKMIEILQKAKGDRKTWAFKADMISDFERDPELCMNAVCALYRQQSRKGSLCVSLMLGAGGLHGNVWCVCARAHVYYLLICIQLCSFILVELVKGTILVEYLTDGDPEGKLKRSVSELQQFDPNGVEDCRKLAQRYSTQLFQIHRAKEDPFFLPP</sequence>
<reference evidence="2 3" key="1">
    <citation type="submission" date="2019-07" db="EMBL/GenBank/DDBJ databases">
        <title>De Novo Assembly of kiwifruit Actinidia rufa.</title>
        <authorList>
            <person name="Sugita-Konishi S."/>
            <person name="Sato K."/>
            <person name="Mori E."/>
            <person name="Abe Y."/>
            <person name="Kisaki G."/>
            <person name="Hamano K."/>
            <person name="Suezawa K."/>
            <person name="Otani M."/>
            <person name="Fukuda T."/>
            <person name="Manabe T."/>
            <person name="Gomi K."/>
            <person name="Tabuchi M."/>
            <person name="Akimitsu K."/>
            <person name="Kataoka I."/>
        </authorList>
    </citation>
    <scope>NUCLEOTIDE SEQUENCE [LARGE SCALE GENOMIC DNA]</scope>
    <source>
        <strain evidence="3">cv. Fuchu</strain>
    </source>
</reference>
<dbReference type="PANTHER" id="PTHR34380:SF1">
    <property type="entry name" value="OS01G0221300 PROTEIN"/>
    <property type="match status" value="1"/>
</dbReference>